<accession>A0ABP5I943</accession>
<sequence>MAEGRRLPGPESASPVRFAYLRTRKRGYSATVSDPQWVTQRQAAALLGVHPSLIPKMLRRGDLKSRVQAPSLSHSEVLSLAEARAAETAKLEARRARRAAKASGPRPPDEEHEWLLAPSAAAVLGCTEIALGGRAARGQVPYVVHGGRRWFRLDQIELQVRSEVAQRTRRP</sequence>
<evidence type="ECO:0008006" key="4">
    <source>
        <dbReference type="Google" id="ProtNLM"/>
    </source>
</evidence>
<evidence type="ECO:0000313" key="3">
    <source>
        <dbReference type="Proteomes" id="UP001501161"/>
    </source>
</evidence>
<protein>
    <recommendedName>
        <fullName evidence="4">Helix-turn-helix domain-containing protein</fullName>
    </recommendedName>
</protein>
<keyword evidence="3" id="KW-1185">Reference proteome</keyword>
<organism evidence="2 3">
    <name type="scientific">Nocardioides furvisabuli</name>
    <dbReference type="NCBI Taxonomy" id="375542"/>
    <lineage>
        <taxon>Bacteria</taxon>
        <taxon>Bacillati</taxon>
        <taxon>Actinomycetota</taxon>
        <taxon>Actinomycetes</taxon>
        <taxon>Propionibacteriales</taxon>
        <taxon>Nocardioidaceae</taxon>
        <taxon>Nocardioides</taxon>
    </lineage>
</organism>
<dbReference type="Proteomes" id="UP001501161">
    <property type="component" value="Unassembled WGS sequence"/>
</dbReference>
<proteinExistence type="predicted"/>
<dbReference type="EMBL" id="BAAAMQ010000004">
    <property type="protein sequence ID" value="GAA2094074.1"/>
    <property type="molecule type" value="Genomic_DNA"/>
</dbReference>
<evidence type="ECO:0000313" key="2">
    <source>
        <dbReference type="EMBL" id="GAA2094074.1"/>
    </source>
</evidence>
<evidence type="ECO:0000256" key="1">
    <source>
        <dbReference type="SAM" id="MobiDB-lite"/>
    </source>
</evidence>
<feature type="region of interest" description="Disordered" evidence="1">
    <location>
        <begin position="91"/>
        <end position="112"/>
    </location>
</feature>
<comment type="caution">
    <text evidence="2">The sequence shown here is derived from an EMBL/GenBank/DDBJ whole genome shotgun (WGS) entry which is preliminary data.</text>
</comment>
<reference evidence="3" key="1">
    <citation type="journal article" date="2019" name="Int. J. Syst. Evol. Microbiol.">
        <title>The Global Catalogue of Microorganisms (GCM) 10K type strain sequencing project: providing services to taxonomists for standard genome sequencing and annotation.</title>
        <authorList>
            <consortium name="The Broad Institute Genomics Platform"/>
            <consortium name="The Broad Institute Genome Sequencing Center for Infectious Disease"/>
            <person name="Wu L."/>
            <person name="Ma J."/>
        </authorList>
    </citation>
    <scope>NUCLEOTIDE SEQUENCE [LARGE SCALE GENOMIC DNA]</scope>
    <source>
        <strain evidence="3">JCM 13813</strain>
    </source>
</reference>
<name>A0ABP5I943_9ACTN</name>
<gene>
    <name evidence="2" type="ORF">GCM10009726_00720</name>
</gene>